<accession>A0A0C7N474</accession>
<organism evidence="1 2">
    <name type="scientific">Lachancea lanzarotensis</name>
    <dbReference type="NCBI Taxonomy" id="1245769"/>
    <lineage>
        <taxon>Eukaryota</taxon>
        <taxon>Fungi</taxon>
        <taxon>Dikarya</taxon>
        <taxon>Ascomycota</taxon>
        <taxon>Saccharomycotina</taxon>
        <taxon>Saccharomycetes</taxon>
        <taxon>Saccharomycetales</taxon>
        <taxon>Saccharomycetaceae</taxon>
        <taxon>Lachancea</taxon>
    </lineage>
</organism>
<dbReference type="EMBL" id="LN736365">
    <property type="protein sequence ID" value="CEP62766.1"/>
    <property type="molecule type" value="Genomic_DNA"/>
</dbReference>
<dbReference type="HOGENOM" id="CLU_043707_0_0_1"/>
<dbReference type="SUPFAM" id="SSF52777">
    <property type="entry name" value="CoA-dependent acyltransferases"/>
    <property type="match status" value="1"/>
</dbReference>
<dbReference type="InterPro" id="IPR010828">
    <property type="entry name" value="Atf2/Sli1-like"/>
</dbReference>
<dbReference type="GeneID" id="34686242"/>
<reference evidence="1 2" key="1">
    <citation type="submission" date="2014-12" db="EMBL/GenBank/DDBJ databases">
        <authorList>
            <person name="Neuveglise Cecile"/>
        </authorList>
    </citation>
    <scope>NUCLEOTIDE SEQUENCE [LARGE SCALE GENOMIC DNA]</scope>
    <source>
        <strain evidence="1 2">CBS 12615</strain>
    </source>
</reference>
<dbReference type="OrthoDB" id="3979966at2759"/>
<proteinExistence type="predicted"/>
<keyword evidence="2" id="KW-1185">Reference proteome</keyword>
<protein>
    <submittedName>
        <fullName evidence="1">LALA0S06e03312g1_1</fullName>
    </submittedName>
</protein>
<sequence>MTQDSASQKLDTLCSLGHARKMGHIENYFALAQRQDLYSNFGLFCEMNKTFSTEQLSSALRVICLEHPLLLHTVVENKFAGDGNFYQSNEYLSKPWAEHDYIRVLEKLHISDVLLNTEVESNDVVAKILAEFRSNGGRYTSQIFQLVNSIRIPYNHDSRPNWRVLCFFEDNGTYCRKFLFLSNHCCSDGVSASNFVHDLQARLNDPELPSTNVGAIFNYSQDYCLLPKLPAPIESKLDYKAPKIHLARMVGSQVVRELAGYKSTGPPIKRVSEPDGNEFYSVFLKLSSQELTRVKMRMKTQVHSRCTFTPFLQACWFATMHKCEKIFTNSLRERLTNILVAMNTAALLPSDDHKLMRDYRFGCNVGGTNYNYLISSFDVADDPKAFWKLVEYYYDVFGEAKRQNHFLNSLGALMLDSMYESKNLDHAITQAFLNKPRMGTMLSNVGFFPQQGGAGEYQIQDLIFAQATGSFRFTFDLNCCSTDVGGLNIVLCAAKGALPSGDDWNEVGQLFKSIMLTA</sequence>
<dbReference type="Gene3D" id="3.30.559.10">
    <property type="entry name" value="Chloramphenicol acetyltransferase-like domain"/>
    <property type="match status" value="1"/>
</dbReference>
<dbReference type="Pfam" id="PF07247">
    <property type="entry name" value="AATase"/>
    <property type="match status" value="1"/>
</dbReference>
<dbReference type="InterPro" id="IPR023213">
    <property type="entry name" value="CAT-like_dom_sf"/>
</dbReference>
<dbReference type="AlphaFoldDB" id="A0A0C7N474"/>
<dbReference type="STRING" id="1245769.A0A0C7N474"/>
<dbReference type="PANTHER" id="PTHR28037:SF1">
    <property type="entry name" value="ALCOHOL O-ACETYLTRANSFERASE 1-RELATED"/>
    <property type="match status" value="1"/>
</dbReference>
<dbReference type="PANTHER" id="PTHR28037">
    <property type="entry name" value="ALCOHOL O-ACETYLTRANSFERASE 1-RELATED"/>
    <property type="match status" value="1"/>
</dbReference>
<dbReference type="GO" id="GO:0008080">
    <property type="term" value="F:N-acetyltransferase activity"/>
    <property type="evidence" value="ECO:0007669"/>
    <property type="project" value="TreeGrafter"/>
</dbReference>
<evidence type="ECO:0000313" key="2">
    <source>
        <dbReference type="Proteomes" id="UP000054304"/>
    </source>
</evidence>
<evidence type="ECO:0000313" key="1">
    <source>
        <dbReference type="EMBL" id="CEP62766.1"/>
    </source>
</evidence>
<dbReference type="InterPro" id="IPR052058">
    <property type="entry name" value="Alcohol_O-acetyltransferase"/>
</dbReference>
<name>A0A0C7N474_9SACH</name>
<dbReference type="RefSeq" id="XP_022628989.1">
    <property type="nucleotide sequence ID" value="XM_022771824.1"/>
</dbReference>
<gene>
    <name evidence="1" type="ORF">LALA0_S06e03312g</name>
</gene>
<dbReference type="Proteomes" id="UP000054304">
    <property type="component" value="Unassembled WGS sequence"/>
</dbReference>